<protein>
    <submittedName>
        <fullName evidence="2">Uncharacterized protein</fullName>
    </submittedName>
</protein>
<evidence type="ECO:0000256" key="1">
    <source>
        <dbReference type="SAM" id="MobiDB-lite"/>
    </source>
</evidence>
<evidence type="ECO:0000313" key="3">
    <source>
        <dbReference type="Proteomes" id="UP001600888"/>
    </source>
</evidence>
<reference evidence="2 3" key="1">
    <citation type="submission" date="2024-03" db="EMBL/GenBank/DDBJ databases">
        <title>A high-quality draft genome sequence of Diaporthe vaccinii, a causative agent of upright dieback and viscid rot disease in cranberry plants.</title>
        <authorList>
            <person name="Sarrasin M."/>
            <person name="Lang B.F."/>
            <person name="Burger G."/>
        </authorList>
    </citation>
    <scope>NUCLEOTIDE SEQUENCE [LARGE SCALE GENOMIC DNA]</scope>
    <source>
        <strain evidence="2 3">IS7</strain>
    </source>
</reference>
<gene>
    <name evidence="2" type="ORF">FJTKL_12091</name>
</gene>
<sequence>MDGFDLKNRNGCGDRAACLNCHRIEKAPKEDRQDVQNRSVATDSPLAPPFQTEMRLSIPPKVVIPPIRWKALSSESSATFRLTSRPNAGSYCTRKGNYTPNPNHDGLITENVLKKICSIGQGRISALQTCTMRDGDLLPVVEISFKLPDLLLQFLKFDSFPLPALASGNGVSRSLNGDEVVDVLHIDGR</sequence>
<feature type="region of interest" description="Disordered" evidence="1">
    <location>
        <begin position="29"/>
        <end position="48"/>
    </location>
</feature>
<name>A0ABR4EF79_9PEZI</name>
<organism evidence="2 3">
    <name type="scientific">Diaporthe vaccinii</name>
    <dbReference type="NCBI Taxonomy" id="105482"/>
    <lineage>
        <taxon>Eukaryota</taxon>
        <taxon>Fungi</taxon>
        <taxon>Dikarya</taxon>
        <taxon>Ascomycota</taxon>
        <taxon>Pezizomycotina</taxon>
        <taxon>Sordariomycetes</taxon>
        <taxon>Sordariomycetidae</taxon>
        <taxon>Diaporthales</taxon>
        <taxon>Diaporthaceae</taxon>
        <taxon>Diaporthe</taxon>
        <taxon>Diaporthe eres species complex</taxon>
    </lineage>
</organism>
<accession>A0ABR4EF79</accession>
<dbReference type="EMBL" id="JBAWTH010000060">
    <property type="protein sequence ID" value="KAL2281071.1"/>
    <property type="molecule type" value="Genomic_DNA"/>
</dbReference>
<proteinExistence type="predicted"/>
<keyword evidence="3" id="KW-1185">Reference proteome</keyword>
<dbReference type="Proteomes" id="UP001600888">
    <property type="component" value="Unassembled WGS sequence"/>
</dbReference>
<evidence type="ECO:0000313" key="2">
    <source>
        <dbReference type="EMBL" id="KAL2281071.1"/>
    </source>
</evidence>
<comment type="caution">
    <text evidence="2">The sequence shown here is derived from an EMBL/GenBank/DDBJ whole genome shotgun (WGS) entry which is preliminary data.</text>
</comment>